<reference evidence="2 3" key="1">
    <citation type="journal article" date="2020" name="Nature">
        <title>Six reference-quality genomes reveal evolution of bat adaptations.</title>
        <authorList>
            <person name="Jebb D."/>
            <person name="Huang Z."/>
            <person name="Pippel M."/>
            <person name="Hughes G.M."/>
            <person name="Lavrichenko K."/>
            <person name="Devanna P."/>
            <person name="Winkler S."/>
            <person name="Jermiin L.S."/>
            <person name="Skirmuntt E.C."/>
            <person name="Katzourakis A."/>
            <person name="Burkitt-Gray L."/>
            <person name="Ray D.A."/>
            <person name="Sullivan K.A.M."/>
            <person name="Roscito J.G."/>
            <person name="Kirilenko B.M."/>
            <person name="Davalos L.M."/>
            <person name="Corthals A.P."/>
            <person name="Power M.L."/>
            <person name="Jones G."/>
            <person name="Ransome R.D."/>
            <person name="Dechmann D.K.N."/>
            <person name="Locatelli A.G."/>
            <person name="Puechmaille S.J."/>
            <person name="Fedrigo O."/>
            <person name="Jarvis E.D."/>
            <person name="Hiller M."/>
            <person name="Vernes S.C."/>
            <person name="Myers E.W."/>
            <person name="Teeling E.C."/>
        </authorList>
    </citation>
    <scope>NUCLEOTIDE SEQUENCE [LARGE SCALE GENOMIC DNA]</scope>
    <source>
        <strain evidence="2">MRouAeg1</strain>
        <tissue evidence="2">Muscle</tissue>
    </source>
</reference>
<proteinExistence type="predicted"/>
<dbReference type="Proteomes" id="UP000593571">
    <property type="component" value="Unassembled WGS sequence"/>
</dbReference>
<gene>
    <name evidence="2" type="ORF">HJG63_004870</name>
</gene>
<protein>
    <submittedName>
        <fullName evidence="2">Family with sequence similarity 217 member A</fullName>
    </submittedName>
</protein>
<feature type="compositionally biased region" description="Basic and acidic residues" evidence="1">
    <location>
        <begin position="64"/>
        <end position="75"/>
    </location>
</feature>
<dbReference type="AlphaFoldDB" id="A0A7J8K8C3"/>
<dbReference type="EMBL" id="JACASE010000001">
    <property type="protein sequence ID" value="KAF6505080.1"/>
    <property type="molecule type" value="Genomic_DNA"/>
</dbReference>
<feature type="region of interest" description="Disordered" evidence="1">
    <location>
        <begin position="64"/>
        <end position="112"/>
    </location>
</feature>
<organism evidence="2 3">
    <name type="scientific">Rousettus aegyptiacus</name>
    <name type="common">Egyptian fruit bat</name>
    <name type="synonym">Pteropus aegyptiacus</name>
    <dbReference type="NCBI Taxonomy" id="9407"/>
    <lineage>
        <taxon>Eukaryota</taxon>
        <taxon>Metazoa</taxon>
        <taxon>Chordata</taxon>
        <taxon>Craniata</taxon>
        <taxon>Vertebrata</taxon>
        <taxon>Euteleostomi</taxon>
        <taxon>Mammalia</taxon>
        <taxon>Eutheria</taxon>
        <taxon>Laurasiatheria</taxon>
        <taxon>Chiroptera</taxon>
        <taxon>Yinpterochiroptera</taxon>
        <taxon>Pteropodoidea</taxon>
        <taxon>Pteropodidae</taxon>
        <taxon>Rousettinae</taxon>
        <taxon>Rousettus</taxon>
    </lineage>
</organism>
<accession>A0A7J8K8C3</accession>
<name>A0A7J8K8C3_ROUAE</name>
<keyword evidence="3" id="KW-1185">Reference proteome</keyword>
<comment type="caution">
    <text evidence="2">The sequence shown here is derived from an EMBL/GenBank/DDBJ whole genome shotgun (WGS) entry which is preliminary data.</text>
</comment>
<sequence>MSRLTQRAVVSPEHISLPLGHGGCDKISWLPEEKIFSNVQREKIISKFLKESVLKRVFRSKQRRWEGPDYQKEDPSYSFPGARKKAESEGAPVQPFAPHAEGPGPRGGSALGDDAGDYTWACGAAGRRVPSSTAHTWVARVSATYSAFLLHASIPVPGIEQVDQY</sequence>
<evidence type="ECO:0000256" key="1">
    <source>
        <dbReference type="SAM" id="MobiDB-lite"/>
    </source>
</evidence>
<evidence type="ECO:0000313" key="2">
    <source>
        <dbReference type="EMBL" id="KAF6505080.1"/>
    </source>
</evidence>
<evidence type="ECO:0000313" key="3">
    <source>
        <dbReference type="Proteomes" id="UP000593571"/>
    </source>
</evidence>